<dbReference type="Proteomes" id="UP000318336">
    <property type="component" value="Unassembled WGS sequence"/>
</dbReference>
<comment type="caution">
    <text evidence="2">The sequence shown here is derived from an EMBL/GenBank/DDBJ whole genome shotgun (WGS) entry which is preliminary data.</text>
</comment>
<sequence>MNESGNKTAWNIGGAVVGVILALLAIFGLVQSQSSIKQPQNYSEVISYDG</sequence>
<accession>A0A542XBU9</accession>
<dbReference type="EMBL" id="VFOK01000001">
    <property type="protein sequence ID" value="TQL33313.1"/>
    <property type="molecule type" value="Genomic_DNA"/>
</dbReference>
<keyword evidence="1" id="KW-0812">Transmembrane</keyword>
<evidence type="ECO:0000256" key="1">
    <source>
        <dbReference type="SAM" id="Phobius"/>
    </source>
</evidence>
<proteinExistence type="predicted"/>
<dbReference type="RefSeq" id="WP_170206805.1">
    <property type="nucleotide sequence ID" value="NZ_CAJTBP010000001.1"/>
</dbReference>
<evidence type="ECO:0000313" key="2">
    <source>
        <dbReference type="EMBL" id="TQL33313.1"/>
    </source>
</evidence>
<keyword evidence="1" id="KW-1133">Transmembrane helix</keyword>
<keyword evidence="1" id="KW-0472">Membrane</keyword>
<reference evidence="2 3" key="1">
    <citation type="submission" date="2019-06" db="EMBL/GenBank/DDBJ databases">
        <title>Sequencing the genomes of 1000 actinobacteria strains.</title>
        <authorList>
            <person name="Klenk H.-P."/>
        </authorList>
    </citation>
    <scope>NUCLEOTIDE SEQUENCE [LARGE SCALE GENOMIC DNA]</scope>
    <source>
        <strain evidence="2 3">DSM 24617</strain>
    </source>
</reference>
<name>A0A542XBU9_9MICO</name>
<protein>
    <submittedName>
        <fullName evidence="2">Uncharacterized protein</fullName>
    </submittedName>
</protein>
<organism evidence="2 3">
    <name type="scientific">Barrientosiimonas humi</name>
    <dbReference type="NCBI Taxonomy" id="999931"/>
    <lineage>
        <taxon>Bacteria</taxon>
        <taxon>Bacillati</taxon>
        <taxon>Actinomycetota</taxon>
        <taxon>Actinomycetes</taxon>
        <taxon>Micrococcales</taxon>
        <taxon>Dermacoccaceae</taxon>
        <taxon>Barrientosiimonas</taxon>
    </lineage>
</organism>
<evidence type="ECO:0000313" key="3">
    <source>
        <dbReference type="Proteomes" id="UP000318336"/>
    </source>
</evidence>
<feature type="transmembrane region" description="Helical" evidence="1">
    <location>
        <begin position="12"/>
        <end position="30"/>
    </location>
</feature>
<keyword evidence="3" id="KW-1185">Reference proteome</keyword>
<gene>
    <name evidence="2" type="ORF">FB554_1455</name>
</gene>
<dbReference type="AlphaFoldDB" id="A0A542XBU9"/>